<evidence type="ECO:0000313" key="1">
    <source>
        <dbReference type="EMBL" id="KAJ3569473.1"/>
    </source>
</evidence>
<protein>
    <submittedName>
        <fullName evidence="1">Uncharacterized protein</fullName>
    </submittedName>
</protein>
<reference evidence="1" key="1">
    <citation type="submission" date="2022-07" db="EMBL/GenBank/DDBJ databases">
        <title>Genome Sequence of Leucocoprinus birnbaumii.</title>
        <authorList>
            <person name="Buettner E."/>
        </authorList>
    </citation>
    <scope>NUCLEOTIDE SEQUENCE</scope>
    <source>
        <strain evidence="1">VT141</strain>
    </source>
</reference>
<keyword evidence="2" id="KW-1185">Reference proteome</keyword>
<gene>
    <name evidence="1" type="ORF">NP233_g5026</name>
</gene>
<evidence type="ECO:0000313" key="2">
    <source>
        <dbReference type="Proteomes" id="UP001213000"/>
    </source>
</evidence>
<dbReference type="EMBL" id="JANIEX010000286">
    <property type="protein sequence ID" value="KAJ3569473.1"/>
    <property type="molecule type" value="Genomic_DNA"/>
</dbReference>
<proteinExistence type="predicted"/>
<accession>A0AAD5VVY1</accession>
<dbReference type="Proteomes" id="UP001213000">
    <property type="component" value="Unassembled WGS sequence"/>
</dbReference>
<dbReference type="AlphaFoldDB" id="A0AAD5VVY1"/>
<name>A0AAD5VVY1_9AGAR</name>
<sequence>MTPGHQCIKAGTLKAIQFRLRFSPLFSFHFQPQLPLTTMTTGLSSTQAIAGTAEMLGGMKINPDALEWANDVPVARAVMNAVAEQLDVGNAPLDASPNEETRAALKEIALEDQELHLLKGVSGIPSRSSPTLAGYKLPSELGSEMNWIQLETTYLEQEAELLRLRTQRIIKASRSMSHDVRSFQDTYATVRSLNEGATGKLDDLSMQMDGTLVDVVEAGYSLLSSFDPLAPHSCAPSFQHITEAYSSYCQSYVSQARAAESAWMSSLTEASIDAEELEDLLSRYGPDVKMENIPSSIRDFYKQEAYLAQIDTLCDQMDGVNVSVPDVAPNARLPNSNVPVISEASLALDPRTEIEEAVARDQCAYVTAYGTFLDNAISVMEDSIMVPLDHLLSNLSLEEKLAQDARVLCGVLQEEVQGGLRMVSSTPSTPSISEVHTPIQLPEEPKDIGAQGWEDELETRLRQYGPGETLLSQSLSAFNAGNNAILDSIYANSPLNTSAPFAYSPRFNDLFDEAKNVATKLTAETERLSKVGRQGWTRFEKNPT</sequence>
<comment type="caution">
    <text evidence="1">The sequence shown here is derived from an EMBL/GenBank/DDBJ whole genome shotgun (WGS) entry which is preliminary data.</text>
</comment>
<organism evidence="1 2">
    <name type="scientific">Leucocoprinus birnbaumii</name>
    <dbReference type="NCBI Taxonomy" id="56174"/>
    <lineage>
        <taxon>Eukaryota</taxon>
        <taxon>Fungi</taxon>
        <taxon>Dikarya</taxon>
        <taxon>Basidiomycota</taxon>
        <taxon>Agaricomycotina</taxon>
        <taxon>Agaricomycetes</taxon>
        <taxon>Agaricomycetidae</taxon>
        <taxon>Agaricales</taxon>
        <taxon>Agaricineae</taxon>
        <taxon>Agaricaceae</taxon>
        <taxon>Leucocoprinus</taxon>
    </lineage>
</organism>